<accession>A0A0U3U4C2</accession>
<evidence type="ECO:0000313" key="11">
    <source>
        <dbReference type="Proteomes" id="UP000243323"/>
    </source>
</evidence>
<keyword evidence="7" id="KW-0693">Viral RNA replication</keyword>
<evidence type="ECO:0000256" key="6">
    <source>
        <dbReference type="ARBA" id="ARBA00022840"/>
    </source>
</evidence>
<keyword evidence="3" id="KW-0548">Nucleotidyltransferase</keyword>
<feature type="domain" description="RdRp catalytic" evidence="9">
    <location>
        <begin position="3693"/>
        <end position="3806"/>
    </location>
</feature>
<dbReference type="Pfam" id="PF00978">
    <property type="entry name" value="RdRP_2"/>
    <property type="match status" value="1"/>
</dbReference>
<dbReference type="PROSITE" id="PS50507">
    <property type="entry name" value="RDRP_SSRNA_POS"/>
    <property type="match status" value="1"/>
</dbReference>
<keyword evidence="2" id="KW-0808">Transferase</keyword>
<evidence type="ECO:0000256" key="2">
    <source>
        <dbReference type="ARBA" id="ARBA00022679"/>
    </source>
</evidence>
<keyword evidence="6" id="KW-0067">ATP-binding</keyword>
<dbReference type="Proteomes" id="UP000243323">
    <property type="component" value="Segment"/>
</dbReference>
<dbReference type="InterPro" id="IPR027417">
    <property type="entry name" value="P-loop_NTPase"/>
</dbReference>
<evidence type="ECO:0000313" key="10">
    <source>
        <dbReference type="EMBL" id="ALX17418.1"/>
    </source>
</evidence>
<feature type="region of interest" description="Disordered" evidence="8">
    <location>
        <begin position="1"/>
        <end position="25"/>
    </location>
</feature>
<evidence type="ECO:0000256" key="4">
    <source>
        <dbReference type="ARBA" id="ARBA00022741"/>
    </source>
</evidence>
<dbReference type="Gene3D" id="3.40.50.2000">
    <property type="entry name" value="Glycogen Phosphorylase B"/>
    <property type="match status" value="1"/>
</dbReference>
<dbReference type="EMBL" id="KT388110">
    <property type="protein sequence ID" value="ALX17418.1"/>
    <property type="molecule type" value="Genomic_RNA"/>
</dbReference>
<dbReference type="GO" id="GO:0003968">
    <property type="term" value="F:RNA-directed RNA polymerase activity"/>
    <property type="evidence" value="ECO:0007669"/>
    <property type="project" value="UniProtKB-KW"/>
</dbReference>
<dbReference type="GO" id="GO:0039694">
    <property type="term" value="P:viral RNA genome replication"/>
    <property type="evidence" value="ECO:0007669"/>
    <property type="project" value="InterPro"/>
</dbReference>
<dbReference type="Pfam" id="PF01443">
    <property type="entry name" value="Viral_helicase1"/>
    <property type="match status" value="1"/>
</dbReference>
<evidence type="ECO:0000256" key="5">
    <source>
        <dbReference type="ARBA" id="ARBA00022801"/>
    </source>
</evidence>
<dbReference type="GO" id="GO:0003723">
    <property type="term" value="F:RNA binding"/>
    <property type="evidence" value="ECO:0007669"/>
    <property type="project" value="InterPro"/>
</dbReference>
<reference evidence="10 11" key="1">
    <citation type="journal article" date="2016" name="Arch. Virol.">
        <title>Complete sequence of a double-stranded RNA from the phytopathogenic fungus Erysiphe cichoracearum that might represent a novel endornavirus.</title>
        <authorList>
            <person name="Du Z."/>
            <person name="Lin W."/>
            <person name="Qiu P."/>
            <person name="Liu X."/>
            <person name="Guo L."/>
            <person name="Wu K."/>
            <person name="Zhang S."/>
            <person name="Wu Z."/>
        </authorList>
    </citation>
    <scope>NUCLEOTIDE SEQUENCE [LARGE SCALE GENOMIC DNA]</scope>
    <source>
        <strain evidence="10">HBJZ1506</strain>
    </source>
</reference>
<dbReference type="RefSeq" id="YP_009225663.1">
    <property type="nucleotide sequence ID" value="NC_029095.1"/>
</dbReference>
<keyword evidence="4" id="KW-0547">Nucleotide-binding</keyword>
<dbReference type="GO" id="GO:0016787">
    <property type="term" value="F:hydrolase activity"/>
    <property type="evidence" value="ECO:0007669"/>
    <property type="project" value="UniProtKB-KW"/>
</dbReference>
<keyword evidence="5" id="KW-0378">Hydrolase</keyword>
<dbReference type="SUPFAM" id="SSF56672">
    <property type="entry name" value="DNA/RNA polymerases"/>
    <property type="match status" value="1"/>
</dbReference>
<dbReference type="CDD" id="cd23255">
    <property type="entry name" value="Endornaviridae_RdRp"/>
    <property type="match status" value="1"/>
</dbReference>
<dbReference type="KEGG" id="vg:26796726"/>
<evidence type="ECO:0000256" key="3">
    <source>
        <dbReference type="ARBA" id="ARBA00022695"/>
    </source>
</evidence>
<dbReference type="SUPFAM" id="SSF52540">
    <property type="entry name" value="P-loop containing nucleoside triphosphate hydrolases"/>
    <property type="match status" value="1"/>
</dbReference>
<proteinExistence type="predicted"/>
<dbReference type="GeneID" id="26796726"/>
<evidence type="ECO:0000259" key="9">
    <source>
        <dbReference type="PROSITE" id="PS50507"/>
    </source>
</evidence>
<dbReference type="GO" id="GO:0005524">
    <property type="term" value="F:ATP binding"/>
    <property type="evidence" value="ECO:0007669"/>
    <property type="project" value="UniProtKB-KW"/>
</dbReference>
<feature type="compositionally biased region" description="Polar residues" evidence="8">
    <location>
        <begin position="1"/>
        <end position="17"/>
    </location>
</feature>
<evidence type="ECO:0000256" key="7">
    <source>
        <dbReference type="ARBA" id="ARBA00022953"/>
    </source>
</evidence>
<name>A0A0U3U4C2_9VIRU</name>
<dbReference type="Gene3D" id="3.30.70.270">
    <property type="match status" value="1"/>
</dbReference>
<dbReference type="InterPro" id="IPR027351">
    <property type="entry name" value="(+)RNA_virus_helicase_core_dom"/>
</dbReference>
<evidence type="ECO:0000256" key="8">
    <source>
        <dbReference type="SAM" id="MobiDB-lite"/>
    </source>
</evidence>
<keyword evidence="1" id="KW-0696">RNA-directed RNA polymerase</keyword>
<feature type="region of interest" description="Disordered" evidence="8">
    <location>
        <begin position="1702"/>
        <end position="1731"/>
    </location>
</feature>
<dbReference type="Gene3D" id="3.40.50.300">
    <property type="entry name" value="P-loop containing nucleotide triphosphate hydrolases"/>
    <property type="match status" value="2"/>
</dbReference>
<feature type="compositionally biased region" description="Low complexity" evidence="8">
    <location>
        <begin position="1707"/>
        <end position="1721"/>
    </location>
</feature>
<dbReference type="InterPro" id="IPR007094">
    <property type="entry name" value="RNA-dir_pol_PSvirus"/>
</dbReference>
<keyword evidence="11" id="KW-1185">Reference proteome</keyword>
<dbReference type="InterPro" id="IPR043502">
    <property type="entry name" value="DNA/RNA_pol_sf"/>
</dbReference>
<protein>
    <submittedName>
        <fullName evidence="10">Polyprotein</fullName>
    </submittedName>
</protein>
<sequence length="3952" mass="442298">MTPRQSQKSRQRNTTIHSGRRRNGGARNEIKLKTLMLFQHGVQGSHDIPPITMKQTLKGDNQYIDTYLADCNDVVNTKRLGISGVINIYHSKATYPVCEPYSSMTFNGNTSHVRDGKYYIDDYHGEVQDLCSFEKYRADLLRDIRSSKKTHGTKKKMELINWLTDKSTAFPYGNMAQKRDGFLELLDGYYIKCAHCDCLTYLPLSTLINPNVTKAQLTQFLRDFSTQKAEFFPDAEIYGELAMMVPMCFSSSSGSCFNCDEDLFSETINMMHAIYTESIAYHNTIRGTHIEEMTKLNMLQGAPPDDMPVATAKYNELHNRHAAKALAKMNINHINTIYSLNDSTRLEMMHARAHTRITNTARMNTTPMSILESEEILLVSDLASATAGNLVHHPTTITTNASLRDIVDTVCNGPYFADTGVTIDIPTAAADYLEIIPAQHDMDKMLNYAASGAYVMLIRPDVHNVIVKQDSKYYYTLATGTDVPVKWDIRTHALLSNCAKLHDGQNHYNIHTISHGAYLQIIKLELSDSSMHARTLGNQPTFTASIPVFDPLNPLASLGVFGTKWEYRQINVELLRRLVTFALTADKSPGAIEAYYAGILSTHYTIGGKVVDLSNTPVSEGVPEIIYAMMILSNRKLVTMWASILHLNNYSSVNGLKTITNFFLSRLIRVAVQLADKVLPWFEGVLSKPSEFAKRLVNTEERIDVESVFAKLLPLLIITSVNDTQNPAKPAISVSESAVCHHHTSECNHQVGDVRCICCGVLNMNSICECCAKHTKCRHSCNHACTNKLHICKKCANGERCVMRARCPCCNVYGCIPCPICPQLEKFEVSDVQPTTAMSLVTKVAHRTMKVPESHRRPVQTTPAISRPNLGNDALINLAKSQAVFKPSDTKHMLHTDYMNINKPNHLFVIDHSDLYIPMLSFTGQYYVPINLPTPVVSNPIPGTHYCAYACIADQTNNTIESLKNMHGDRHSMDAQELRHLIKLLGLNCLLLLNSRTAEILRYGPQASKYLLIAHGSITAEVPHNHWFVPHIPEFVDMPTGYYGPHNLGQPFEDMSQLNMWKASTLEMGRINKKISVMRRQLQHNKPGATLELPRVTLIGNSYYLTNGKTHEPRIGNIHFMLPPMFDEELVEAVNGSSSKLVKSLYANQTNEWEQVETDAINLLKLKCCDINNFLTSINDVEDQNKCTRHVIDSDEPFVPTHVLGKLKPLDVVRIVQGSQSTTIIVAGEAAQPVVCNPYGAGAMLYQFKVSLSSLYRSLIMVTKAISNLDNVKTMKFGRVVDGVAGSGKSTLIKSFPNREKTTLVCKTRSAMESHIDSGFHSRMTMEAAGLSEIITSTLVIDEASMITNVELLSCLDSPHMQVHMLGDSYQIGVKDMSSVLGSRDENSLLAQLKNEALTHTYRFGQPLVDTMLKQFVPNITCQPDVTTKLTHLTADNYDKVLQYCSDHNVNAVYVFMHADYLQLMHLVGDKLSINKVHASQGKEFDTVLVLHWGNFSQETSIVRSSKFIFTAATRARKHLIWVTPPAVKISLSSILDIAYIGSGYADVSVFDVDRCALTRNLTKLEMELLGEMLPNHPTAKESNSKFVIKPHCINVTALGPPILNKRPTVSFVVDKSGTYGTNTVARMGIEKIKSGIRKHFPSSFAKLQAEIQSIENPVDITTPTETSEMFSKMTLSPNDAPSSDTTDIEHLKPKTSFTQLREPTILSNGSETSSSEDSLNQLAAEERTSHTNPSLLTAQLNYMVSNLNHKAKEQAGQVLGNVLVDTDDHHTTAPYINDRFSFGTPTPIVVKQIHLNSELWSRMIVLADVVLAYQCTNAAITWKVDNSIFKLSIHNGCSLYCGFKFEFETETVLISSAHADDSRDGALTTLNACNRHIVGTTTAIVKVLSFFSDNSIFGPVSRNVCMKTYRERLSNIFTAVISNCTFDSVGERFGNRNEEIAQSCIDYSDSWCVPTHQSMTHFIVNSDTGVTLQPANITVTGVHALIRMFSGIRGEDAVFTLNRANKATLDRTLIRHMNAEEKFDRPVSIPTQLMRSELWAPFLQQVGSNVITPVALGVTSISTIHGAMLLGGAMLKQMFGTDTMHYVGLNAQLFTINYNIGDTIEKVPGDGMIYIKNMLKAKVKSYTQQLEVESDPSKKEQLLSDINFLGDINNVLRSTIRGVVICHPPYYDAYAGDNCYTCYPHTTYPTCLLVKGNLIESSEDGTKFSVDISHTVIMGVVGSYYLHKKVTNLPSLTVQASELANPNYRVFASNVAGMETVKIPDAIFRRMVARAFAERDTTLPDMVAYSRSLLNTMTYTSKGYSFRYNDNPLELLQYSVVVLNFANRQRKLTSFVGAVLGASADDNSNNIASPIITLLTEALKTIGLQVAQGVFEQPLAILHEMLTRGTINTPIVSDVFAVLRDANYQEIFPSVRLIQRHHTDTESTMVVSPQHPGMVTQEEVDEVIGEMPTSATLPSGLSQLVQPVVSKFKKDVAQVTTQSQVEIIRNTSNKLINTWYDMRDAWNKYVKNDDKFQPWEFDAPIGDVLLLYAGSRGDAQPLDTIAEIAVKCGLSVKALIPADLHSRIPGVTYVEYCSSYDHLTNSGVNGTLPDVGEFAKHAMDVYQHWLIEHMKHRIVIGLFFSSEANLVHGTEKNIRIIPQLDDEWDGNKKCAHGMGSNSIRALFQLPQPKLTSYWAVPFDVLDRADNLGFLIPQYSLSIDNNTDMALRFSKKHNGKVRVITLGSMLPSDFAVRIDNMLRASELPPIFVTGKISTAQGTFSYKDISYEFSAQGMYEDICIVKSVNYLALTGHVQECHNHCGAGTYLTFKMMGVRQVPWPVAFDQHYNAYYCNETDVKSNGAKPSLSVEEQINKSARNVQVMLGVKGAVQNYELRLLHQVGEMVTIPTRIDSSIIMQEVITSGLKPIKNNYIDNCVLNVVLDCLERHPIISRQAENLYRTQTFITVSDVMEFLIQLPVSYLICHGGTAIMCKRQSDAHVRIYVTEDMSHAEEFTYTGVVNAAPVVDDVYQDLIVNGNFEDDIKIATRLLEGVPQPSVQQIINHLAQTSMRKLHPVEIFKGTTAVGHFQTTVRLSAGYSYACFTSDGVVMALCVPSVSGNPILLHMHDRQYQCAVVMRMNKLINIQVGVSRSLIRSTTLVAINHSTATKLKCRGIYVSSVGQTNADTLYIYDTWARKHHLEPEQDVIRSAKRIMGVPEEDKAMLFDLTTKRSLLLHNDYPVCIAKGKLYFRLEHGCEQSAAIISRIRAVSKVSDNLAILPYSQEKVPMVMIVFKYDGTKVTYSNTSDVSPPSTLQELVDLIKLDTQVAINQLKNMATQHGYMTLEACKIELVVKPISLPDLSMAVRRKLLIADTDILINLNAWRFQIVKQGAGFSKFDELIIPSLDDNKFNSGRYVVQNETESTTITNNMPALLPLDFSQADVNFVARQQLSYHAKENQIISVGSVGSVGMEVDAITLDEIPQSQVMDFWHNEELLDSNIILPTNTSFTVSSRIHPIRIKSNAYLLMEMYPMYARPSRSKAFAEELNSITNRHGAYTVYRKVNLDVKMEVQMLLDNYMRADCNQIIAQYQGSQINFEPAKAQAWIDKHNMPAKVRSDVIEMLNSGWERTPINAMSVHGKTEQTTKMKTTRWFDEVVTRSIVAAPYAVSALFADIFLEAKQRLKALLSDKVFYSDGSTPLELAAVIRSSEDFTFCVEDDLTQQDRQVDHQLIAVEMELYKLLGVSGNVLAFYRMCHEKWSWKGHGISGVWDAMRLSGQVTTALGNAITNMIVHNRFMLRNKSKICKMLFLGDDIIFLMKQEVTVTKHGTETKELYNMQSKIVSRRYVGGFISMVVYNIAGNVGICPHFKRMRHRFSVCNYTYPVDETADKVKSRVLSYLYMIGDCAWARALVEKMGYSVQLPQWYHMDTAIVANSLYDEEEEWQTRSHISALRYMLENQVVKRHKFLTWSSV</sequence>
<dbReference type="GO" id="GO:0006351">
    <property type="term" value="P:DNA-templated transcription"/>
    <property type="evidence" value="ECO:0007669"/>
    <property type="project" value="InterPro"/>
</dbReference>
<evidence type="ECO:0000256" key="1">
    <source>
        <dbReference type="ARBA" id="ARBA00022484"/>
    </source>
</evidence>
<dbReference type="SUPFAM" id="SSF53756">
    <property type="entry name" value="UDP-Glycosyltransferase/glycogen phosphorylase"/>
    <property type="match status" value="1"/>
</dbReference>
<dbReference type="InterPro" id="IPR043128">
    <property type="entry name" value="Rev_trsase/Diguanyl_cyclase"/>
</dbReference>
<dbReference type="InterPro" id="IPR001788">
    <property type="entry name" value="RNA-dep_RNA_pol_alsuvir"/>
</dbReference>
<organism evidence="10 11">
    <name type="scientific">Erysiphe cichoracearum alphaendornavirus</name>
    <dbReference type="NCBI Taxonomy" id="1777015"/>
    <lineage>
        <taxon>Viruses</taxon>
        <taxon>Riboviria</taxon>
        <taxon>Orthornavirae</taxon>
        <taxon>Kitrinoviricota</taxon>
        <taxon>Alsuviricetes</taxon>
        <taxon>Martellivirales</taxon>
        <taxon>Endornaviridae</taxon>
        <taxon>Alphaendornavirus</taxon>
        <taxon>Alphaendornavirus erysiphes</taxon>
    </lineage>
</organism>